<dbReference type="OrthoDB" id="6507840at2759"/>
<feature type="region of interest" description="Disordered" evidence="5">
    <location>
        <begin position="818"/>
        <end position="840"/>
    </location>
</feature>
<evidence type="ECO:0000256" key="3">
    <source>
        <dbReference type="ARBA" id="ARBA00022989"/>
    </source>
</evidence>
<dbReference type="InterPro" id="IPR017981">
    <property type="entry name" value="GPCR_2-like_7TM"/>
</dbReference>
<proteinExistence type="predicted"/>
<evidence type="ECO:0000256" key="5">
    <source>
        <dbReference type="SAM" id="MobiDB-lite"/>
    </source>
</evidence>
<keyword evidence="4 6" id="KW-0472">Membrane</keyword>
<feature type="transmembrane region" description="Helical" evidence="6">
    <location>
        <begin position="618"/>
        <end position="639"/>
    </location>
</feature>
<evidence type="ECO:0000256" key="6">
    <source>
        <dbReference type="SAM" id="Phobius"/>
    </source>
</evidence>
<feature type="transmembrane region" description="Helical" evidence="6">
    <location>
        <begin position="740"/>
        <end position="765"/>
    </location>
</feature>
<keyword evidence="9" id="KW-1185">Reference proteome</keyword>
<dbReference type="EMBL" id="KK115178">
    <property type="protein sequence ID" value="KFM64375.1"/>
    <property type="molecule type" value="Genomic_DNA"/>
</dbReference>
<protein>
    <submittedName>
        <fullName evidence="8">G-protein coupled receptor Mth2</fullName>
    </submittedName>
</protein>
<dbReference type="PROSITE" id="PS50261">
    <property type="entry name" value="G_PROTEIN_RECEP_F2_4"/>
    <property type="match status" value="1"/>
</dbReference>
<keyword evidence="3 6" id="KW-1133">Transmembrane helix</keyword>
<evidence type="ECO:0000313" key="9">
    <source>
        <dbReference type="Proteomes" id="UP000054359"/>
    </source>
</evidence>
<organism evidence="8 9">
    <name type="scientific">Stegodyphus mimosarum</name>
    <name type="common">African social velvet spider</name>
    <dbReference type="NCBI Taxonomy" id="407821"/>
    <lineage>
        <taxon>Eukaryota</taxon>
        <taxon>Metazoa</taxon>
        <taxon>Ecdysozoa</taxon>
        <taxon>Arthropoda</taxon>
        <taxon>Chelicerata</taxon>
        <taxon>Arachnida</taxon>
        <taxon>Araneae</taxon>
        <taxon>Araneomorphae</taxon>
        <taxon>Entelegynae</taxon>
        <taxon>Eresoidea</taxon>
        <taxon>Eresidae</taxon>
        <taxon>Stegodyphus</taxon>
    </lineage>
</organism>
<keyword evidence="2 6" id="KW-0812">Transmembrane</keyword>
<evidence type="ECO:0000256" key="4">
    <source>
        <dbReference type="ARBA" id="ARBA00023136"/>
    </source>
</evidence>
<feature type="transmembrane region" description="Helical" evidence="6">
    <location>
        <begin position="665"/>
        <end position="693"/>
    </location>
</feature>
<evidence type="ECO:0000256" key="1">
    <source>
        <dbReference type="ARBA" id="ARBA00004141"/>
    </source>
</evidence>
<dbReference type="CDD" id="cd15039">
    <property type="entry name" value="7tmB3_Methuselah-like"/>
    <property type="match status" value="1"/>
</dbReference>
<dbReference type="PANTHER" id="PTHR45902:SF5">
    <property type="entry name" value="G-PROTEIN COUPLED RECEPTORS FAMILY 2 PROFILE 2 DOMAIN-CONTAINING PROTEIN"/>
    <property type="match status" value="1"/>
</dbReference>
<dbReference type="GO" id="GO:0007166">
    <property type="term" value="P:cell surface receptor signaling pathway"/>
    <property type="evidence" value="ECO:0007669"/>
    <property type="project" value="InterPro"/>
</dbReference>
<feature type="transmembrane region" description="Helical" evidence="6">
    <location>
        <begin position="544"/>
        <end position="563"/>
    </location>
</feature>
<gene>
    <name evidence="8" type="ORF">X975_19856</name>
</gene>
<evidence type="ECO:0000313" key="8">
    <source>
        <dbReference type="EMBL" id="KFM64375.1"/>
    </source>
</evidence>
<feature type="transmembrane region" description="Helical" evidence="6">
    <location>
        <begin position="713"/>
        <end position="734"/>
    </location>
</feature>
<comment type="subcellular location">
    <subcellularLocation>
        <location evidence="1">Membrane</location>
        <topology evidence="1">Multi-pass membrane protein</topology>
    </subcellularLocation>
</comment>
<dbReference type="Proteomes" id="UP000054359">
    <property type="component" value="Unassembled WGS sequence"/>
</dbReference>
<dbReference type="AlphaFoldDB" id="A0A087TGY6"/>
<dbReference type="InterPro" id="IPR000832">
    <property type="entry name" value="GPCR_2_secretin-like"/>
</dbReference>
<feature type="transmembrane region" description="Helical" evidence="6">
    <location>
        <begin position="575"/>
        <end position="597"/>
    </location>
</feature>
<dbReference type="OMA" id="QATCARH"/>
<feature type="domain" description="G-protein coupled receptors family 2 profile 2" evidence="7">
    <location>
        <begin position="508"/>
        <end position="762"/>
    </location>
</feature>
<accession>A0A087TGY6</accession>
<feature type="transmembrane region" description="Helical" evidence="6">
    <location>
        <begin position="508"/>
        <end position="532"/>
    </location>
</feature>
<dbReference type="GO" id="GO:0004930">
    <property type="term" value="F:G protein-coupled receptor activity"/>
    <property type="evidence" value="ECO:0007669"/>
    <property type="project" value="InterPro"/>
</dbReference>
<dbReference type="SUPFAM" id="SSF81321">
    <property type="entry name" value="Family A G protein-coupled receptor-like"/>
    <property type="match status" value="1"/>
</dbReference>
<reference evidence="8 9" key="1">
    <citation type="submission" date="2013-11" db="EMBL/GenBank/DDBJ databases">
        <title>Genome sequencing of Stegodyphus mimosarum.</title>
        <authorList>
            <person name="Bechsgaard J."/>
        </authorList>
    </citation>
    <scope>NUCLEOTIDE SEQUENCE [LARGE SCALE GENOMIC DNA]</scope>
</reference>
<dbReference type="Pfam" id="PF00002">
    <property type="entry name" value="7tm_2"/>
    <property type="match status" value="1"/>
</dbReference>
<dbReference type="PRINTS" id="PR00249">
    <property type="entry name" value="GPCRSECRETIN"/>
</dbReference>
<dbReference type="InterPro" id="IPR053231">
    <property type="entry name" value="GPCR_LN-TM7"/>
</dbReference>
<feature type="compositionally biased region" description="Low complexity" evidence="5">
    <location>
        <begin position="819"/>
        <end position="831"/>
    </location>
</feature>
<dbReference type="STRING" id="407821.A0A087TGY6"/>
<evidence type="ECO:0000259" key="7">
    <source>
        <dbReference type="PROSITE" id="PS50261"/>
    </source>
</evidence>
<dbReference type="Gene3D" id="1.20.1070.10">
    <property type="entry name" value="Rhodopsin 7-helix transmembrane proteins"/>
    <property type="match status" value="1"/>
</dbReference>
<name>A0A087TGY6_STEMI</name>
<dbReference type="PANTHER" id="PTHR45902">
    <property type="entry name" value="LATROPHILIN RECEPTOR-LIKE PROTEIN A"/>
    <property type="match status" value="1"/>
</dbReference>
<sequence length="840" mass="95750">MKRKLKFHLTSYQDMRELSIMTFSYVTILALCFFGVHSQPQLTYSEVQNLGKSCPPVDSCYYQKSSRSRELIPLKERNCACDYLCFEYGDCCIDAPSNAVTNVSTGFNCYQLRQFGGVFMKDSCSPTYNGYDIIRHLCEESNARNLSDPLGSMPVTDSLTGVTYKNYYCSICNDKIDNIVIWTPRLECPTLTLYNSSHNLTQEYVFQNLDTDGKNWGLYLDGDQGSMFFHDCEVDPVMPVLLESKIRLCKPNLVEECPNDWEDDDVRTMCRSYMAVRFIHGDRGFRNPHCALCNHKNVSHLSCQSREFRDFQFFRQFERHAFSLLLDINEMRGQEVGFFQTCEEGDVYDPFFKKCRSLSCLPGFVKAEGQCVPRIVPSKQPDFFHSNKTFKLMLDSTVEKNISDELQNDGPTFNSSEIMPGLENISGISFNLSALDYASPHGKEIAKYQNCLLISLVDEDYVMLPNKSIYVPKYDKTYEPTAYHTADGSVLVCSHFETENSEKFSPSMGYVTIIGLGLSMFCLLLHFIAFCIVPDLQNLSGKNLVSQCIALFLAYCCFIIGQFNSLSFTSCTAVAFLTFYFFQVSFFWMAVMAYDVWRTLKMATTELRVSSGKQIVRFIVYTFFTWVTPLFIVILLAFAEYTDVVPLLYRPGFAKPRCWFKRKRALLVFFAVPLIAIMLINILLFISSARMILMTTQSSIKQQNQSQRRNFKLYLRLALLMGLTWVVGLVAGYADISFLWYLFVILNTLQGLFIFIAFSCSTKVLNYIKEKFKMQSEPREYKSSSHSASTGSGCHTNSTNLHSNISKKFSPNLLINKDSASSTSSSASLSSGQIKPNSCF</sequence>
<dbReference type="GO" id="GO:0016020">
    <property type="term" value="C:membrane"/>
    <property type="evidence" value="ECO:0007669"/>
    <property type="project" value="UniProtKB-SubCell"/>
</dbReference>
<evidence type="ECO:0000256" key="2">
    <source>
        <dbReference type="ARBA" id="ARBA00022692"/>
    </source>
</evidence>
<keyword evidence="8" id="KW-0675">Receptor</keyword>
<feature type="non-terminal residue" evidence="8">
    <location>
        <position position="840"/>
    </location>
</feature>